<keyword evidence="4" id="KW-0285">Flavoprotein</keyword>
<evidence type="ECO:0000256" key="2">
    <source>
        <dbReference type="ARBA" id="ARBA00004749"/>
    </source>
</evidence>
<dbReference type="GO" id="GO:0004497">
    <property type="term" value="F:monooxygenase activity"/>
    <property type="evidence" value="ECO:0007669"/>
    <property type="project" value="UniProtKB-KW"/>
</dbReference>
<dbReference type="PANTHER" id="PTHR43876">
    <property type="entry name" value="UBIQUINONE BIOSYNTHESIS MONOOXYGENASE COQ6, MITOCHONDRIAL"/>
    <property type="match status" value="1"/>
</dbReference>
<dbReference type="GO" id="GO:0006744">
    <property type="term" value="P:ubiquinone biosynthetic process"/>
    <property type="evidence" value="ECO:0007669"/>
    <property type="project" value="UniProtKB-UniPathway"/>
</dbReference>
<keyword evidence="10" id="KW-1185">Reference proteome</keyword>
<dbReference type="InterPro" id="IPR010971">
    <property type="entry name" value="UbiH/COQ6"/>
</dbReference>
<dbReference type="PRINTS" id="PR00420">
    <property type="entry name" value="RNGMNOXGNASE"/>
</dbReference>
<organism evidence="9 10">
    <name type="scientific">Tepidiphilus thermophilus</name>
    <dbReference type="NCBI Taxonomy" id="876478"/>
    <lineage>
        <taxon>Bacteria</taxon>
        <taxon>Pseudomonadati</taxon>
        <taxon>Pseudomonadota</taxon>
        <taxon>Hydrogenophilia</taxon>
        <taxon>Hydrogenophilales</taxon>
        <taxon>Hydrogenophilaceae</taxon>
        <taxon>Tepidiphilus</taxon>
    </lineage>
</organism>
<comment type="cofactor">
    <cofactor evidence="1">
        <name>FAD</name>
        <dbReference type="ChEBI" id="CHEBI:57692"/>
    </cofactor>
</comment>
<evidence type="ECO:0000256" key="3">
    <source>
        <dbReference type="ARBA" id="ARBA00005349"/>
    </source>
</evidence>
<accession>A0A0K6IYI2</accession>
<dbReference type="InterPro" id="IPR051205">
    <property type="entry name" value="UbiH/COQ6_monooxygenase"/>
</dbReference>
<dbReference type="SUPFAM" id="SSF51905">
    <property type="entry name" value="FAD/NAD(P)-binding domain"/>
    <property type="match status" value="1"/>
</dbReference>
<dbReference type="Gene3D" id="3.50.50.60">
    <property type="entry name" value="FAD/NAD(P)-binding domain"/>
    <property type="match status" value="2"/>
</dbReference>
<feature type="domain" description="FAD-binding" evidence="8">
    <location>
        <begin position="5"/>
        <end position="340"/>
    </location>
</feature>
<proteinExistence type="inferred from homology"/>
<dbReference type="NCBIfam" id="NF005788">
    <property type="entry name" value="PRK07608.1-3"/>
    <property type="match status" value="1"/>
</dbReference>
<keyword evidence="9" id="KW-0830">Ubiquinone</keyword>
<dbReference type="PANTHER" id="PTHR43876:SF7">
    <property type="entry name" value="UBIQUINONE BIOSYNTHESIS MONOOXYGENASE COQ6, MITOCHONDRIAL"/>
    <property type="match status" value="1"/>
</dbReference>
<name>A0A0K6IYI2_9PROT</name>
<dbReference type="InterPro" id="IPR036188">
    <property type="entry name" value="FAD/NAD-bd_sf"/>
</dbReference>
<dbReference type="NCBIfam" id="TIGR01988">
    <property type="entry name" value="Ubi-OHases"/>
    <property type="match status" value="1"/>
</dbReference>
<comment type="pathway">
    <text evidence="2">Cofactor biosynthesis; ubiquinone biosynthesis.</text>
</comment>
<evidence type="ECO:0000256" key="5">
    <source>
        <dbReference type="ARBA" id="ARBA00022827"/>
    </source>
</evidence>
<protein>
    <submittedName>
        <fullName evidence="9">Ubiquinone biosynthesis hydroxylase, UbiH/UbiF/VisC/COQ6 family</fullName>
    </submittedName>
</protein>
<evidence type="ECO:0000256" key="7">
    <source>
        <dbReference type="ARBA" id="ARBA00023033"/>
    </source>
</evidence>
<dbReference type="Proteomes" id="UP000182108">
    <property type="component" value="Unassembled WGS sequence"/>
</dbReference>
<evidence type="ECO:0000256" key="6">
    <source>
        <dbReference type="ARBA" id="ARBA00023002"/>
    </source>
</evidence>
<evidence type="ECO:0000313" key="10">
    <source>
        <dbReference type="Proteomes" id="UP000182108"/>
    </source>
</evidence>
<dbReference type="InterPro" id="IPR002938">
    <property type="entry name" value="FAD-bd"/>
</dbReference>
<gene>
    <name evidence="9" type="ORF">Ga0061068_12311</name>
</gene>
<evidence type="ECO:0000259" key="8">
    <source>
        <dbReference type="Pfam" id="PF01494"/>
    </source>
</evidence>
<keyword evidence="5" id="KW-0274">FAD</keyword>
<evidence type="ECO:0000313" key="9">
    <source>
        <dbReference type="EMBL" id="CUB08143.1"/>
    </source>
</evidence>
<keyword evidence="6" id="KW-0560">Oxidoreductase</keyword>
<sequence length="398" mass="43582">MTVNVDILIHGGGLAGLACAAALRDSPWKVGLIEPQPQRGHEGQWDARVYAYTPAAVALLERLDVWPRLDPERWCAVDRMEVFGDAGGMLSFSAYEAGLSRLAVIAEQSLVRDALWEAVRRQRNLTLLTGEGKAGQALVSEEGTLTVVCRDGSRVRTRLLVGADGRQSWVRMQAGLPARVVPYHQQGIVANFAVQRPHRHVARQWFRDDGVLAFLPLPGERVSIVWSAPQPQAEALLALDEAAFARRVEAASGGILGAMTTITPRQAFPLSLLRCPQVVRPRVALIGDAAHGIHPLSGHGINLGFNDVAVLGEVLRALPPEADPGALPVLSRYARRRAEEPWLMQTATDALARLFALQPVPLRQLRNVGMRLVDRLPFVKEALVRYAAFGDFFVQENE</sequence>
<dbReference type="Pfam" id="PF01494">
    <property type="entry name" value="FAD_binding_3"/>
    <property type="match status" value="1"/>
</dbReference>
<comment type="similarity">
    <text evidence="3">Belongs to the UbiH/COQ6 family.</text>
</comment>
<dbReference type="AlphaFoldDB" id="A0A0K6IYI2"/>
<reference evidence="10" key="1">
    <citation type="submission" date="2015-08" db="EMBL/GenBank/DDBJ databases">
        <authorList>
            <person name="Babu N.S."/>
            <person name="Beckwith C.J."/>
            <person name="Beseler K.G."/>
            <person name="Brison A."/>
            <person name="Carone J.V."/>
            <person name="Caskin T.P."/>
            <person name="Diamond M."/>
            <person name="Durham M.E."/>
            <person name="Foxe J.M."/>
            <person name="Go M."/>
            <person name="Henderson B.A."/>
            <person name="Jones I.B."/>
            <person name="McGettigan J.A."/>
            <person name="Micheletti S.J."/>
            <person name="Nasrallah M.E."/>
            <person name="Ortiz D."/>
            <person name="Piller C.R."/>
            <person name="Privatt S.R."/>
            <person name="Schneider S.L."/>
            <person name="Sharp S."/>
            <person name="Smith T.C."/>
            <person name="Stanton J.D."/>
            <person name="Ullery H.E."/>
            <person name="Wilson R.J."/>
            <person name="Serrano M.G."/>
            <person name="Buck G."/>
            <person name="Lee V."/>
            <person name="Wang Y."/>
            <person name="Carvalho R."/>
            <person name="Voegtly L."/>
            <person name="Shi R."/>
            <person name="Duckworth R."/>
            <person name="Johnson A."/>
            <person name="Loviza R."/>
            <person name="Walstead R."/>
            <person name="Shah Z."/>
            <person name="Kiflezghi M."/>
            <person name="Wade K."/>
            <person name="Ball S.L."/>
            <person name="Bradley K.W."/>
            <person name="Asai D.J."/>
            <person name="Bowman C.A."/>
            <person name="Russell D.A."/>
            <person name="Pope W.H."/>
            <person name="Jacobs-Sera D."/>
            <person name="Hendrix R.W."/>
            <person name="Hatfull G.F."/>
        </authorList>
    </citation>
    <scope>NUCLEOTIDE SEQUENCE [LARGE SCALE GENOMIC DNA]</scope>
    <source>
        <strain evidence="10">JCM 19170</strain>
    </source>
</reference>
<dbReference type="UniPathway" id="UPA00232"/>
<dbReference type="EMBL" id="CYHH01000023">
    <property type="protein sequence ID" value="CUB08143.1"/>
    <property type="molecule type" value="Genomic_DNA"/>
</dbReference>
<evidence type="ECO:0000256" key="4">
    <source>
        <dbReference type="ARBA" id="ARBA00022630"/>
    </source>
</evidence>
<dbReference type="GO" id="GO:0016705">
    <property type="term" value="F:oxidoreductase activity, acting on paired donors, with incorporation or reduction of molecular oxygen"/>
    <property type="evidence" value="ECO:0007669"/>
    <property type="project" value="InterPro"/>
</dbReference>
<keyword evidence="7" id="KW-0503">Monooxygenase</keyword>
<evidence type="ECO:0000256" key="1">
    <source>
        <dbReference type="ARBA" id="ARBA00001974"/>
    </source>
</evidence>
<dbReference type="GO" id="GO:0071949">
    <property type="term" value="F:FAD binding"/>
    <property type="evidence" value="ECO:0007669"/>
    <property type="project" value="InterPro"/>
</dbReference>